<name>A0A5C7Y835_9MYCO</name>
<accession>A0A5C7Y835</accession>
<dbReference type="AlphaFoldDB" id="A0A5C7Y835"/>
<evidence type="ECO:0000313" key="3">
    <source>
        <dbReference type="Proteomes" id="UP000321797"/>
    </source>
</evidence>
<sequence>MTHERESRPGGDTETASMSLAGDYCHGTATLRQTKVRRAAAQRLAIQPSGYADPWRYDPPTTGYLEAAEHLLSQGLTPAPDLPAMRLMWSHGGDEQRLAVEIAQRWEVVA</sequence>
<dbReference type="Proteomes" id="UP000321797">
    <property type="component" value="Unassembled WGS sequence"/>
</dbReference>
<proteinExistence type="predicted"/>
<feature type="compositionally biased region" description="Basic and acidic residues" evidence="1">
    <location>
        <begin position="1"/>
        <end position="11"/>
    </location>
</feature>
<comment type="caution">
    <text evidence="2">The sequence shown here is derived from an EMBL/GenBank/DDBJ whole genome shotgun (WGS) entry which is preliminary data.</text>
</comment>
<evidence type="ECO:0000256" key="1">
    <source>
        <dbReference type="SAM" id="MobiDB-lite"/>
    </source>
</evidence>
<evidence type="ECO:0000313" key="2">
    <source>
        <dbReference type="EMBL" id="TXI57856.1"/>
    </source>
</evidence>
<reference evidence="2 3" key="1">
    <citation type="submission" date="2018-09" db="EMBL/GenBank/DDBJ databases">
        <title>Metagenome Assembled Genomes from an Advanced Water Purification Facility.</title>
        <authorList>
            <person name="Stamps B.W."/>
            <person name="Spear J.R."/>
        </authorList>
    </citation>
    <scope>NUCLEOTIDE SEQUENCE [LARGE SCALE GENOMIC DNA]</scope>
    <source>
        <strain evidence="2">Bin_29_2</strain>
    </source>
</reference>
<organism evidence="2 3">
    <name type="scientific">Mycolicibacter arupensis</name>
    <dbReference type="NCBI Taxonomy" id="342002"/>
    <lineage>
        <taxon>Bacteria</taxon>
        <taxon>Bacillati</taxon>
        <taxon>Actinomycetota</taxon>
        <taxon>Actinomycetes</taxon>
        <taxon>Mycobacteriales</taxon>
        <taxon>Mycobacteriaceae</taxon>
        <taxon>Mycolicibacter</taxon>
    </lineage>
</organism>
<gene>
    <name evidence="2" type="ORF">E6Q54_07235</name>
</gene>
<dbReference type="RefSeq" id="WP_276759676.1">
    <property type="nucleotide sequence ID" value="NZ_SSGD01000033.1"/>
</dbReference>
<protein>
    <submittedName>
        <fullName evidence="2">Uncharacterized protein</fullName>
    </submittedName>
</protein>
<dbReference type="EMBL" id="SSGD01000033">
    <property type="protein sequence ID" value="TXI57856.1"/>
    <property type="molecule type" value="Genomic_DNA"/>
</dbReference>
<feature type="region of interest" description="Disordered" evidence="1">
    <location>
        <begin position="1"/>
        <end position="20"/>
    </location>
</feature>